<dbReference type="InterPro" id="IPR015424">
    <property type="entry name" value="PyrdxlP-dep_Trfase"/>
</dbReference>
<sequence>MPNQSSGPKPIPVPSKTSSGPKAVAQPQRPQGAEMLAELMQAQRQLTQAMHETRELRAKLGRRSHQMQVLQQVSEILAATSKGGQVVSVVLDVLAQEFHCQRAVVWTLEDGGAGYVPKEGTGLARPDWSALRLPAPNPFPGTPLVLFQSQWLDPTCDGTTLGALRGTDGAQLFFIPFEHQLLLLGFAILALPADRHWEEEDLDSITILQRQAAISLYNAWLFRDLSEQRDALQRQALELERVNDALREADQLKSEFLALTSHELRTPLTGILGFTRLVMDGLYDDAEEMRSMLQDSYTSGQHLLGLLNDILDLAKIESGKLEVHPEPFSLSVLLEEVKPIAEAYPRRPNVELFWPDMAGFPEVVVDPSRLKQVLLNLLSNALKFTKEGSVAVQVERHPGHIALLVVDTGIGVSQEAQTRLFQKFAQAEGGHSREFRGTGLGLVICKHLMEMMGGTIGLASEGAGQGQHAADHDAHRLILSGVPFPPPPRGVGGRGPRCAARPPPGPRARLGEAGPRWNSPGPHSSTGPGSATVTAWGPGPPSDPSRYWGFSGAPMSYVRRAEFLPFTRPMVGEEEIAEIIDSIHSGWITTGPKSAAFEEKLKAYNGVPHCLAMNSATTAQEITMQVLNLQPGDEVITTSLTWVSTLSTVVLQGGVPVLVDIDPVTLNLDPAKLEAAITPRTRGIIPVHLTGLPCPMDAIWSIAAKHGLWVIEDAAQAMGAHYKGTKIGGDPRSIMSVYSFHPNKNMTTGEGGAIAFFNDEFESRIKRLRFHGIDRDAWKRFAKEGSPHTEVYEPARKANFMDLQAAMGLHQIDKLDGFNARRGVLFHRYLDLMKDLDEVMLPSPGDADHGHCFHLFVLRIHPEKVGLDRDAFVAALKEENIGTGIHYRPAHVHPWYRDFYGANPQHLPKDGLPHSEWSGERLLSLPLWPGLTEADQDQTVAAIRQVIARAKAGSRTTV</sequence>
<dbReference type="EMBL" id="JADKCH010000022">
    <property type="protein sequence ID" value="MBK8573565.1"/>
    <property type="molecule type" value="Genomic_DNA"/>
</dbReference>
<dbReference type="GO" id="GO:0000271">
    <property type="term" value="P:polysaccharide biosynthetic process"/>
    <property type="evidence" value="ECO:0007669"/>
    <property type="project" value="TreeGrafter"/>
</dbReference>
<dbReference type="SUPFAM" id="SSF47384">
    <property type="entry name" value="Homodimeric domain of signal transducing histidine kinase"/>
    <property type="match status" value="1"/>
</dbReference>
<dbReference type="Pfam" id="PF01041">
    <property type="entry name" value="DegT_DnrJ_EryC1"/>
    <property type="match status" value="1"/>
</dbReference>
<evidence type="ECO:0000313" key="10">
    <source>
        <dbReference type="Proteomes" id="UP000709959"/>
    </source>
</evidence>
<keyword evidence="6" id="KW-0175">Coiled coil</keyword>
<keyword evidence="9" id="KW-0032">Aminotransferase</keyword>
<comment type="similarity">
    <text evidence="4 5">Belongs to the DegT/DnrJ/EryC1 family.</text>
</comment>
<dbReference type="Pfam" id="PF02518">
    <property type="entry name" value="HATPase_c"/>
    <property type="match status" value="1"/>
</dbReference>
<dbReference type="PANTHER" id="PTHR30244">
    <property type="entry name" value="TRANSAMINASE"/>
    <property type="match status" value="1"/>
</dbReference>
<dbReference type="InterPro" id="IPR036890">
    <property type="entry name" value="HATPase_C_sf"/>
</dbReference>
<feature type="domain" description="Histidine kinase" evidence="8">
    <location>
        <begin position="259"/>
        <end position="466"/>
    </location>
</feature>
<evidence type="ECO:0000256" key="1">
    <source>
        <dbReference type="ARBA" id="ARBA00000085"/>
    </source>
</evidence>
<feature type="coiled-coil region" evidence="6">
    <location>
        <begin position="222"/>
        <end position="252"/>
    </location>
</feature>
<dbReference type="PANTHER" id="PTHR30244:SF34">
    <property type="entry name" value="DTDP-4-AMINO-4,6-DIDEOXYGALACTOSE TRANSAMINASE"/>
    <property type="match status" value="1"/>
</dbReference>
<feature type="region of interest" description="Disordered" evidence="7">
    <location>
        <begin position="487"/>
        <end position="538"/>
    </location>
</feature>
<evidence type="ECO:0000256" key="6">
    <source>
        <dbReference type="SAM" id="Coils"/>
    </source>
</evidence>
<dbReference type="Gene3D" id="3.90.1150.10">
    <property type="entry name" value="Aspartate Aminotransferase, domain 1"/>
    <property type="match status" value="1"/>
</dbReference>
<dbReference type="InterPro" id="IPR004358">
    <property type="entry name" value="Sig_transdc_His_kin-like_C"/>
</dbReference>
<feature type="region of interest" description="Disordered" evidence="7">
    <location>
        <begin position="1"/>
        <end position="30"/>
    </location>
</feature>
<evidence type="ECO:0000259" key="8">
    <source>
        <dbReference type="PROSITE" id="PS50109"/>
    </source>
</evidence>
<dbReference type="InterPro" id="IPR015421">
    <property type="entry name" value="PyrdxlP-dep_Trfase_major"/>
</dbReference>
<dbReference type="InterPro" id="IPR000653">
    <property type="entry name" value="DegT/StrS_aminotransferase"/>
</dbReference>
<evidence type="ECO:0000256" key="3">
    <source>
        <dbReference type="ARBA" id="ARBA00022553"/>
    </source>
</evidence>
<dbReference type="Gene3D" id="3.40.640.10">
    <property type="entry name" value="Type I PLP-dependent aspartate aminotransferase-like (Major domain)"/>
    <property type="match status" value="1"/>
</dbReference>
<dbReference type="InterPro" id="IPR003594">
    <property type="entry name" value="HATPase_dom"/>
</dbReference>
<evidence type="ECO:0000256" key="4">
    <source>
        <dbReference type="ARBA" id="ARBA00037999"/>
    </source>
</evidence>
<protein>
    <recommendedName>
        <fullName evidence="2">histidine kinase</fullName>
        <ecNumber evidence="2">2.7.13.3</ecNumber>
    </recommendedName>
</protein>
<feature type="compositionally biased region" description="Low complexity" evidence="7">
    <location>
        <begin position="507"/>
        <end position="530"/>
    </location>
</feature>
<dbReference type="InterPro" id="IPR036097">
    <property type="entry name" value="HisK_dim/P_sf"/>
</dbReference>
<gene>
    <name evidence="9" type="ORF">IPN91_13260</name>
</gene>
<accession>A0A936F4G9</accession>
<proteinExistence type="inferred from homology"/>
<evidence type="ECO:0000256" key="7">
    <source>
        <dbReference type="SAM" id="MobiDB-lite"/>
    </source>
</evidence>
<dbReference type="PRINTS" id="PR00344">
    <property type="entry name" value="BCTRLSENSOR"/>
</dbReference>
<keyword evidence="3" id="KW-0597">Phosphoprotein</keyword>
<name>A0A936F4G9_9BACT</name>
<keyword evidence="9" id="KW-0808">Transferase</keyword>
<dbReference type="SMART" id="SM00388">
    <property type="entry name" value="HisKA"/>
    <property type="match status" value="1"/>
</dbReference>
<dbReference type="InterPro" id="IPR015422">
    <property type="entry name" value="PyrdxlP-dep_Trfase_small"/>
</dbReference>
<dbReference type="Gene3D" id="3.30.450.40">
    <property type="match status" value="1"/>
</dbReference>
<dbReference type="SMART" id="SM00387">
    <property type="entry name" value="HATPase_c"/>
    <property type="match status" value="1"/>
</dbReference>
<dbReference type="CDD" id="cd00082">
    <property type="entry name" value="HisKA"/>
    <property type="match status" value="1"/>
</dbReference>
<dbReference type="PROSITE" id="PS50109">
    <property type="entry name" value="HIS_KIN"/>
    <property type="match status" value="1"/>
</dbReference>
<reference evidence="9 10" key="1">
    <citation type="submission" date="2020-10" db="EMBL/GenBank/DDBJ databases">
        <title>Connecting structure to function with the recovery of over 1000 high-quality activated sludge metagenome-assembled genomes encoding full-length rRNA genes using long-read sequencing.</title>
        <authorList>
            <person name="Singleton C.M."/>
            <person name="Petriglieri F."/>
            <person name="Kristensen J.M."/>
            <person name="Kirkegaard R.H."/>
            <person name="Michaelsen T.Y."/>
            <person name="Andersen M.H."/>
            <person name="Karst S.M."/>
            <person name="Dueholm M.S."/>
            <person name="Nielsen P.H."/>
            <person name="Albertsen M."/>
        </authorList>
    </citation>
    <scope>NUCLEOTIDE SEQUENCE [LARGE SCALE GENOMIC DNA]</scope>
    <source>
        <strain evidence="9">OdNE_18-Q3-R46-58_MAXAC.008</strain>
    </source>
</reference>
<dbReference type="GO" id="GO:0030170">
    <property type="term" value="F:pyridoxal phosphate binding"/>
    <property type="evidence" value="ECO:0007669"/>
    <property type="project" value="TreeGrafter"/>
</dbReference>
<dbReference type="GO" id="GO:0008483">
    <property type="term" value="F:transaminase activity"/>
    <property type="evidence" value="ECO:0007669"/>
    <property type="project" value="UniProtKB-KW"/>
</dbReference>
<organism evidence="9 10">
    <name type="scientific">Candidatus Geothrix odensensis</name>
    <dbReference type="NCBI Taxonomy" id="2954440"/>
    <lineage>
        <taxon>Bacteria</taxon>
        <taxon>Pseudomonadati</taxon>
        <taxon>Acidobacteriota</taxon>
        <taxon>Holophagae</taxon>
        <taxon>Holophagales</taxon>
        <taxon>Holophagaceae</taxon>
        <taxon>Geothrix</taxon>
    </lineage>
</organism>
<evidence type="ECO:0000313" key="9">
    <source>
        <dbReference type="EMBL" id="MBK8573565.1"/>
    </source>
</evidence>
<dbReference type="InterPro" id="IPR029016">
    <property type="entry name" value="GAF-like_dom_sf"/>
</dbReference>
<dbReference type="InterPro" id="IPR005467">
    <property type="entry name" value="His_kinase_dom"/>
</dbReference>
<comment type="catalytic activity">
    <reaction evidence="1">
        <text>ATP + protein L-histidine = ADP + protein N-phospho-L-histidine.</text>
        <dbReference type="EC" id="2.7.13.3"/>
    </reaction>
</comment>
<dbReference type="Pfam" id="PF00512">
    <property type="entry name" value="HisKA"/>
    <property type="match status" value="1"/>
</dbReference>
<dbReference type="Proteomes" id="UP000709959">
    <property type="component" value="Unassembled WGS sequence"/>
</dbReference>
<dbReference type="AlphaFoldDB" id="A0A936F4G9"/>
<dbReference type="GO" id="GO:0000155">
    <property type="term" value="F:phosphorelay sensor kinase activity"/>
    <property type="evidence" value="ECO:0007669"/>
    <property type="project" value="InterPro"/>
</dbReference>
<evidence type="ECO:0000256" key="5">
    <source>
        <dbReference type="RuleBase" id="RU004508"/>
    </source>
</evidence>
<dbReference type="CDD" id="cd16922">
    <property type="entry name" value="HATPase_EvgS-ArcB-TorS-like"/>
    <property type="match status" value="1"/>
</dbReference>
<evidence type="ECO:0000256" key="2">
    <source>
        <dbReference type="ARBA" id="ARBA00012438"/>
    </source>
</evidence>
<dbReference type="Gene3D" id="3.30.565.10">
    <property type="entry name" value="Histidine kinase-like ATPase, C-terminal domain"/>
    <property type="match status" value="1"/>
</dbReference>
<dbReference type="CDD" id="cd00616">
    <property type="entry name" value="AHBA_syn"/>
    <property type="match status" value="1"/>
</dbReference>
<dbReference type="SUPFAM" id="SSF55874">
    <property type="entry name" value="ATPase domain of HSP90 chaperone/DNA topoisomerase II/histidine kinase"/>
    <property type="match status" value="1"/>
</dbReference>
<dbReference type="Gene3D" id="1.10.287.130">
    <property type="match status" value="1"/>
</dbReference>
<dbReference type="SUPFAM" id="SSF55781">
    <property type="entry name" value="GAF domain-like"/>
    <property type="match status" value="1"/>
</dbReference>
<dbReference type="InterPro" id="IPR003661">
    <property type="entry name" value="HisK_dim/P_dom"/>
</dbReference>
<dbReference type="SUPFAM" id="SSF53383">
    <property type="entry name" value="PLP-dependent transferases"/>
    <property type="match status" value="1"/>
</dbReference>
<keyword evidence="5" id="KW-0663">Pyridoxal phosphate</keyword>
<comment type="caution">
    <text evidence="9">The sequence shown here is derived from an EMBL/GenBank/DDBJ whole genome shotgun (WGS) entry which is preliminary data.</text>
</comment>
<dbReference type="EC" id="2.7.13.3" evidence="2"/>